<name>A0A2G5ESG2_AQUCA</name>
<organism evidence="1 2">
    <name type="scientific">Aquilegia coerulea</name>
    <name type="common">Rocky mountain columbine</name>
    <dbReference type="NCBI Taxonomy" id="218851"/>
    <lineage>
        <taxon>Eukaryota</taxon>
        <taxon>Viridiplantae</taxon>
        <taxon>Streptophyta</taxon>
        <taxon>Embryophyta</taxon>
        <taxon>Tracheophyta</taxon>
        <taxon>Spermatophyta</taxon>
        <taxon>Magnoliopsida</taxon>
        <taxon>Ranunculales</taxon>
        <taxon>Ranunculaceae</taxon>
        <taxon>Thalictroideae</taxon>
        <taxon>Aquilegia</taxon>
    </lineage>
</organism>
<sequence>MYYRVVIEYHIPWVSHHEENLKSLSICSPTLFYYISFQNEFEINPVNIPAAQWQMHFTDGTPSWSFYIKFFISLNHKESEKSKFNWNFVLIQSKIID</sequence>
<keyword evidence="2" id="KW-1185">Reference proteome</keyword>
<dbReference type="AlphaFoldDB" id="A0A2G5ESG2"/>
<evidence type="ECO:0000313" key="1">
    <source>
        <dbReference type="EMBL" id="PIA58674.1"/>
    </source>
</evidence>
<evidence type="ECO:0000313" key="2">
    <source>
        <dbReference type="Proteomes" id="UP000230069"/>
    </source>
</evidence>
<dbReference type="Proteomes" id="UP000230069">
    <property type="component" value="Unassembled WGS sequence"/>
</dbReference>
<gene>
    <name evidence="1" type="ORF">AQUCO_00500547v1</name>
</gene>
<dbReference type="EMBL" id="KZ305022">
    <property type="protein sequence ID" value="PIA58674.1"/>
    <property type="molecule type" value="Genomic_DNA"/>
</dbReference>
<protein>
    <submittedName>
        <fullName evidence="1">Uncharacterized protein</fullName>
    </submittedName>
</protein>
<reference evidence="1 2" key="1">
    <citation type="submission" date="2017-09" db="EMBL/GenBank/DDBJ databases">
        <title>WGS assembly of Aquilegia coerulea Goldsmith.</title>
        <authorList>
            <person name="Hodges S."/>
            <person name="Kramer E."/>
            <person name="Nordborg M."/>
            <person name="Tomkins J."/>
            <person name="Borevitz J."/>
            <person name="Derieg N."/>
            <person name="Yan J."/>
            <person name="Mihaltcheva S."/>
            <person name="Hayes R.D."/>
            <person name="Rokhsar D."/>
        </authorList>
    </citation>
    <scope>NUCLEOTIDE SEQUENCE [LARGE SCALE GENOMIC DNA]</scope>
    <source>
        <strain evidence="2">cv. Goldsmith</strain>
    </source>
</reference>
<dbReference type="EMBL" id="KZ305022">
    <property type="protein sequence ID" value="PIA58673.1"/>
    <property type="molecule type" value="Genomic_DNA"/>
</dbReference>
<proteinExistence type="predicted"/>
<accession>A0A2G5ESG2</accession>